<dbReference type="AlphaFoldDB" id="A0A7M5WU10"/>
<name>A0A7M5WU10_9CNID</name>
<feature type="region of interest" description="Disordered" evidence="1">
    <location>
        <begin position="600"/>
        <end position="657"/>
    </location>
</feature>
<dbReference type="Proteomes" id="UP000594262">
    <property type="component" value="Unplaced"/>
</dbReference>
<organism evidence="2 3">
    <name type="scientific">Clytia hemisphaerica</name>
    <dbReference type="NCBI Taxonomy" id="252671"/>
    <lineage>
        <taxon>Eukaryota</taxon>
        <taxon>Metazoa</taxon>
        <taxon>Cnidaria</taxon>
        <taxon>Hydrozoa</taxon>
        <taxon>Hydroidolina</taxon>
        <taxon>Leptothecata</taxon>
        <taxon>Obeliida</taxon>
        <taxon>Clytiidae</taxon>
        <taxon>Clytia</taxon>
    </lineage>
</organism>
<evidence type="ECO:0000313" key="2">
    <source>
        <dbReference type="EnsemblMetazoa" id="CLYHEMP013066.2"/>
    </source>
</evidence>
<feature type="region of interest" description="Disordered" evidence="1">
    <location>
        <begin position="477"/>
        <end position="510"/>
    </location>
</feature>
<evidence type="ECO:0000256" key="1">
    <source>
        <dbReference type="SAM" id="MobiDB-lite"/>
    </source>
</evidence>
<proteinExistence type="predicted"/>
<accession>A0A7M5WU10</accession>
<keyword evidence="3" id="KW-1185">Reference proteome</keyword>
<sequence length="727" mass="83195">MLRLLKVLKQKATKYTLQREKVKLDSNKIRHMFEAYENFDEADSVNSETIVESERINRSSAVAWFLYYFNAFINNDVKTLSEKETNNIATFYSQEERHYVKCARVKIEQKENIELDFNRKMKIYVGIGSPLEVFMMLSKVLFKTFFAGISKTQNSCQILFEITVEFSKSVEKMDDFAYEDGFNTTNEYFEDCSERRTTREYSALVSGHVLNIKRLLSDGLGNINSKVVNTFNVVGSNWTVRRIVNFNISVLYDINSFASLSRLVKGRIDSNEYKTGDMAEDEFKIDIKKFEVLFKMCYEQIQSNHANRSKTRERLQKMLKGHIASTSRKINSESYPTLNNDDLETIKTFSKQTIAIMNSMTKQNQDQQQSSTHRKRKQAVSQKSEGELVVPFPSIRKPSKIVTVTSSSSSDETDFECNEASFSIPPAQPVAPVKKSLLTNPKTSVGAVKRKLWEKEDDENKKNYQHSEELATPKLKKVKSPLVKGKRESSQQKILATSTKKTKKSVKKPASIKFSGEEIQKVFFEKHKLKKAAKAEAIKKRVDSINLDTEDECMESEDDSQEMEKLNGEMIDDQEMEEETNQPSFYNRVDKTLPSAQVTRIVGDTKIQNREQIHFQPDFEDENETGEDGGAPLNFRDGEIESGGDEEAESEITKPDNECEELDEGVKMVEMKDGTVKMVTSGDQKDMDASLIKSIRQKLAKTKADEIIDFKVLQLLKAKKISSCTKQ</sequence>
<evidence type="ECO:0000313" key="3">
    <source>
        <dbReference type="Proteomes" id="UP000594262"/>
    </source>
</evidence>
<feature type="region of interest" description="Disordered" evidence="1">
    <location>
        <begin position="361"/>
        <end position="387"/>
    </location>
</feature>
<dbReference type="EnsemblMetazoa" id="CLYHEMT013066.2">
    <property type="protein sequence ID" value="CLYHEMP013066.2"/>
    <property type="gene ID" value="CLYHEMG013066"/>
</dbReference>
<feature type="compositionally biased region" description="Acidic residues" evidence="1">
    <location>
        <begin position="618"/>
        <end position="627"/>
    </location>
</feature>
<feature type="compositionally biased region" description="Acidic residues" evidence="1">
    <location>
        <begin position="640"/>
        <end position="650"/>
    </location>
</feature>
<protein>
    <submittedName>
        <fullName evidence="2">Uncharacterized protein</fullName>
    </submittedName>
</protein>
<reference evidence="2" key="1">
    <citation type="submission" date="2021-01" db="UniProtKB">
        <authorList>
            <consortium name="EnsemblMetazoa"/>
        </authorList>
    </citation>
    <scope>IDENTIFICATION</scope>
</reference>
<feature type="compositionally biased region" description="Polar residues" evidence="1">
    <location>
        <begin position="361"/>
        <end position="371"/>
    </location>
</feature>